<dbReference type="AlphaFoldDB" id="A0A0A8YXZ0"/>
<name>A0A0A8YXZ0_ARUDO</name>
<protein>
    <submittedName>
        <fullName evidence="1">Uncharacterized protein</fullName>
    </submittedName>
</protein>
<organism evidence="1">
    <name type="scientific">Arundo donax</name>
    <name type="common">Giant reed</name>
    <name type="synonym">Donax arundinaceus</name>
    <dbReference type="NCBI Taxonomy" id="35708"/>
    <lineage>
        <taxon>Eukaryota</taxon>
        <taxon>Viridiplantae</taxon>
        <taxon>Streptophyta</taxon>
        <taxon>Embryophyta</taxon>
        <taxon>Tracheophyta</taxon>
        <taxon>Spermatophyta</taxon>
        <taxon>Magnoliopsida</taxon>
        <taxon>Liliopsida</taxon>
        <taxon>Poales</taxon>
        <taxon>Poaceae</taxon>
        <taxon>PACMAD clade</taxon>
        <taxon>Arundinoideae</taxon>
        <taxon>Arundineae</taxon>
        <taxon>Arundo</taxon>
    </lineage>
</organism>
<accession>A0A0A8YXZ0</accession>
<proteinExistence type="predicted"/>
<dbReference type="EMBL" id="GBRH01265891">
    <property type="protein sequence ID" value="JAD32004.1"/>
    <property type="molecule type" value="Transcribed_RNA"/>
</dbReference>
<sequence>MHPRENGFRLKEFSEFNCPKCVTT</sequence>
<reference evidence="1" key="1">
    <citation type="submission" date="2014-09" db="EMBL/GenBank/DDBJ databases">
        <authorList>
            <person name="Magalhaes I.L.F."/>
            <person name="Oliveira U."/>
            <person name="Santos F.R."/>
            <person name="Vidigal T.H.D.A."/>
            <person name="Brescovit A.D."/>
            <person name="Santos A.J."/>
        </authorList>
    </citation>
    <scope>NUCLEOTIDE SEQUENCE</scope>
    <source>
        <tissue evidence="1">Shoot tissue taken approximately 20 cm above the soil surface</tissue>
    </source>
</reference>
<evidence type="ECO:0000313" key="1">
    <source>
        <dbReference type="EMBL" id="JAD32004.1"/>
    </source>
</evidence>
<reference evidence="1" key="2">
    <citation type="journal article" date="2015" name="Data Brief">
        <title>Shoot transcriptome of the giant reed, Arundo donax.</title>
        <authorList>
            <person name="Barrero R.A."/>
            <person name="Guerrero F.D."/>
            <person name="Moolhuijzen P."/>
            <person name="Goolsby J.A."/>
            <person name="Tidwell J."/>
            <person name="Bellgard S.E."/>
            <person name="Bellgard M.I."/>
        </authorList>
    </citation>
    <scope>NUCLEOTIDE SEQUENCE</scope>
    <source>
        <tissue evidence="1">Shoot tissue taken approximately 20 cm above the soil surface</tissue>
    </source>
</reference>